<comment type="caution">
    <text evidence="2">The sequence shown here is derived from an EMBL/GenBank/DDBJ whole genome shotgun (WGS) entry which is preliminary data.</text>
</comment>
<evidence type="ECO:0000256" key="1">
    <source>
        <dbReference type="SAM" id="MobiDB-lite"/>
    </source>
</evidence>
<reference evidence="2 3" key="1">
    <citation type="submission" date="2011-02" db="EMBL/GenBank/DDBJ databases">
        <authorList>
            <person name="Muzny D."/>
            <person name="Qin X."/>
            <person name="Deng J."/>
            <person name="Jiang H."/>
            <person name="Liu Y."/>
            <person name="Qu J."/>
            <person name="Song X.-Z."/>
            <person name="Zhang L."/>
            <person name="Thornton R."/>
            <person name="Coyle M."/>
            <person name="Francisco L."/>
            <person name="Jackson L."/>
            <person name="Javaid M."/>
            <person name="Korchina V."/>
            <person name="Kovar C."/>
            <person name="Mata R."/>
            <person name="Mathew T."/>
            <person name="Ngo R."/>
            <person name="Nguyen L."/>
            <person name="Nguyen N."/>
            <person name="Okwuonu G."/>
            <person name="Ongeri F."/>
            <person name="Pham C."/>
            <person name="Simmons D."/>
            <person name="Wilczek-Boney K."/>
            <person name="Hale W."/>
            <person name="Jakkamsetti A."/>
            <person name="Pham P."/>
            <person name="Ruth R."/>
            <person name="San Lucas F."/>
            <person name="Warren J."/>
            <person name="Zhang J."/>
            <person name="Zhao Z."/>
            <person name="Zhou C."/>
            <person name="Zhu D."/>
            <person name="Lee S."/>
            <person name="Bess C."/>
            <person name="Blankenburg K."/>
            <person name="Forbes L."/>
            <person name="Fu Q."/>
            <person name="Gubbala S."/>
            <person name="Hirani K."/>
            <person name="Jayaseelan J.C."/>
            <person name="Lara F."/>
            <person name="Munidasa M."/>
            <person name="Palculict T."/>
            <person name="Patil S."/>
            <person name="Pu L.-L."/>
            <person name="Saada N."/>
            <person name="Tang L."/>
            <person name="Weissenberger G."/>
            <person name="Zhu Y."/>
            <person name="Hemphill L."/>
            <person name="Shang Y."/>
            <person name="Youmans B."/>
            <person name="Ayvaz T."/>
            <person name="Ross M."/>
            <person name="Santibanez J."/>
            <person name="Aqrawi P."/>
            <person name="Gross S."/>
            <person name="Joshi V."/>
            <person name="Fowler G."/>
            <person name="Nazareth L."/>
            <person name="Reid J."/>
            <person name="Worley K."/>
            <person name="Petrosino J."/>
            <person name="Highlander S."/>
            <person name="Gibbs R."/>
        </authorList>
    </citation>
    <scope>NUCLEOTIDE SEQUENCE [LARGE SCALE GENOMIC DNA]</scope>
    <source>
        <strain evidence="2 3">ATCC BAA-1200</strain>
    </source>
</reference>
<organism evidence="2 3">
    <name type="scientific">Neisseria bacilliformis ATCC BAA-1200</name>
    <dbReference type="NCBI Taxonomy" id="888742"/>
    <lineage>
        <taxon>Bacteria</taxon>
        <taxon>Pseudomonadati</taxon>
        <taxon>Pseudomonadota</taxon>
        <taxon>Betaproteobacteria</taxon>
        <taxon>Neisseriales</taxon>
        <taxon>Neisseriaceae</taxon>
        <taxon>Neisseria</taxon>
    </lineage>
</organism>
<dbReference type="Proteomes" id="UP000004105">
    <property type="component" value="Unassembled WGS sequence"/>
</dbReference>
<protein>
    <submittedName>
        <fullName evidence="2">DNA processing SMF protein</fullName>
    </submittedName>
</protein>
<proteinExistence type="predicted"/>
<dbReference type="HOGENOM" id="CLU_2684059_0_0_4"/>
<name>F2BAH4_9NEIS</name>
<keyword evidence="3" id="KW-1185">Reference proteome</keyword>
<gene>
    <name evidence="2" type="primary">smf</name>
    <name evidence="2" type="ORF">HMPREF9123_0646</name>
</gene>
<evidence type="ECO:0000313" key="3">
    <source>
        <dbReference type="Proteomes" id="UP000004105"/>
    </source>
</evidence>
<accession>F2BAH4</accession>
<feature type="region of interest" description="Disordered" evidence="1">
    <location>
        <begin position="1"/>
        <end position="21"/>
    </location>
</feature>
<evidence type="ECO:0000313" key="2">
    <source>
        <dbReference type="EMBL" id="EGF11530.1"/>
    </source>
</evidence>
<sequence length="74" mass="8260">MPNLQSSLKTKPALPPSFPRRRESWRGLSKGLFYQNIAEQQSRTTNRIPACAGMTVFAAFQTASFAKIGRRSDS</sequence>
<dbReference type="AlphaFoldDB" id="F2BAH4"/>
<dbReference type="EMBL" id="AFAY01000012">
    <property type="protein sequence ID" value="EGF11530.1"/>
    <property type="molecule type" value="Genomic_DNA"/>
</dbReference>